<dbReference type="GO" id="GO:0004135">
    <property type="term" value="F:amylo-alpha-1,6-glucosidase activity"/>
    <property type="evidence" value="ECO:0007669"/>
    <property type="project" value="InterPro"/>
</dbReference>
<evidence type="ECO:0000313" key="7">
    <source>
        <dbReference type="Proteomes" id="UP000249396"/>
    </source>
</evidence>
<dbReference type="GO" id="GO:0019156">
    <property type="term" value="F:isoamylase activity"/>
    <property type="evidence" value="ECO:0007669"/>
    <property type="project" value="UniProtKB-ARBA"/>
</dbReference>
<comment type="similarity">
    <text evidence="1">Belongs to the glycosyl hydrolase 13 family.</text>
</comment>
<keyword evidence="3" id="KW-0809">Transit peptide</keyword>
<dbReference type="InterPro" id="IPR011837">
    <property type="entry name" value="Glycogen_debranch_GlgX"/>
</dbReference>
<dbReference type="Gene3D" id="3.20.20.80">
    <property type="entry name" value="Glycosidases"/>
    <property type="match status" value="1"/>
</dbReference>
<keyword evidence="4" id="KW-0326">Glycosidase</keyword>
<dbReference type="SUPFAM" id="SSF81296">
    <property type="entry name" value="E set domains"/>
    <property type="match status" value="1"/>
</dbReference>
<organism evidence="6 7">
    <name type="scientific">Candidatus Methylumidiphilus alinenensis</name>
    <dbReference type="NCBI Taxonomy" id="2202197"/>
    <lineage>
        <taxon>Bacteria</taxon>
        <taxon>Pseudomonadati</taxon>
        <taxon>Pseudomonadota</taxon>
        <taxon>Gammaproteobacteria</taxon>
        <taxon>Methylococcales</taxon>
        <taxon>Candidatus Methylumidiphilus</taxon>
    </lineage>
</organism>
<sequence length="695" mass="78273">MTFQYEIFPGYRYPQGAKPDGEGVNFSIFGFHATHAELRLYERPDSPIPLQIIRLDQEEHKTFLTWHVYVKGLPVGTSYTWRMDGPRDTRNTGFRFDLNKELLDPWAKAVTSHFWNREAASRDDADGPCSFRAMVVDDSGYDWEGDMPIRRRYEETIIYEMHVGGFTRHPSSKVANPGTFAGLIEKIPYLQALGVTDVELLPVMAFDEQDVPPGAAQRGLHNYWGYSSHSFFCPHPGYCVSPEKGTHIQEFRDMVKALHKAGIGVILDVVFNHTAEGGANGPTINFKGLGNSGFYHLDPTDLSWYLDFTGCGNSVNANHPVVADLLHDVLVYWVEELHVDGFRFDLASALCRGEYGEPLHNARLLWQIELSDTLAHTRIIAEAWDAVGLYQVGGFPGFRWREWNGRYRDSIRRFVRGDRGLIGEVATRISGNSDLYAGSGRLPTTSINFITCHDGFTLYDLVSYNDKHNEANGEDNRDGCNDNHSWNCGVEGDTDDSAILALRQRQAKNLFAILLLSQGVPMILAGDEVLQTQHGNNNAYCQDNELSWFDWDLVEHNAGIFDFVRQLIAFRKRHACFKRRQFLTGKPTDGRGIPDVAWHGRALHKPDWDDPQSQFIAYTLGATGEDEVDLHIILNMSDLACEAELPHMGDGVWHRAMDTSLDSPDDITPPGVKIPVVGPHYNVQGRSVVVLMLIE</sequence>
<feature type="domain" description="Glycosyl hydrolase family 13 catalytic" evidence="5">
    <location>
        <begin position="160"/>
        <end position="571"/>
    </location>
</feature>
<proteinExistence type="inferred from homology"/>
<evidence type="ECO:0000256" key="3">
    <source>
        <dbReference type="ARBA" id="ARBA00022946"/>
    </source>
</evidence>
<dbReference type="InterPro" id="IPR014756">
    <property type="entry name" value="Ig_E-set"/>
</dbReference>
<evidence type="ECO:0000256" key="2">
    <source>
        <dbReference type="ARBA" id="ARBA00022801"/>
    </source>
</evidence>
<dbReference type="CDD" id="cd02856">
    <property type="entry name" value="E_set_GDE_Isoamylase_N"/>
    <property type="match status" value="1"/>
</dbReference>
<dbReference type="Gene3D" id="2.60.40.10">
    <property type="entry name" value="Immunoglobulins"/>
    <property type="match status" value="1"/>
</dbReference>
<dbReference type="CDD" id="cd11326">
    <property type="entry name" value="AmyAc_Glg_debranch"/>
    <property type="match status" value="1"/>
</dbReference>
<dbReference type="SMART" id="SM00642">
    <property type="entry name" value="Aamy"/>
    <property type="match status" value="1"/>
</dbReference>
<dbReference type="AlphaFoldDB" id="A0A2W4SUU0"/>
<evidence type="ECO:0000259" key="5">
    <source>
        <dbReference type="SMART" id="SM00642"/>
    </source>
</evidence>
<dbReference type="InterPro" id="IPR006047">
    <property type="entry name" value="GH13_cat_dom"/>
</dbReference>
<dbReference type="InterPro" id="IPR004193">
    <property type="entry name" value="Glyco_hydro_13_N"/>
</dbReference>
<dbReference type="NCBIfam" id="TIGR02100">
    <property type="entry name" value="glgX_debranch"/>
    <property type="match status" value="1"/>
</dbReference>
<evidence type="ECO:0000256" key="1">
    <source>
        <dbReference type="ARBA" id="ARBA00008061"/>
    </source>
</evidence>
<dbReference type="Pfam" id="PF02922">
    <property type="entry name" value="CBM_48"/>
    <property type="match status" value="1"/>
</dbReference>
<keyword evidence="2" id="KW-0378">Hydrolase</keyword>
<dbReference type="SUPFAM" id="SSF51011">
    <property type="entry name" value="Glycosyl hydrolase domain"/>
    <property type="match status" value="1"/>
</dbReference>
<dbReference type="SUPFAM" id="SSF51445">
    <property type="entry name" value="(Trans)glycosidases"/>
    <property type="match status" value="1"/>
</dbReference>
<dbReference type="InterPro" id="IPR017853">
    <property type="entry name" value="GH"/>
</dbReference>
<accession>A0A2W4SUU0</accession>
<name>A0A2W4SUU0_9GAMM</name>
<dbReference type="InterPro" id="IPR048650">
    <property type="entry name" value="ISOA1-3-like_C"/>
</dbReference>
<dbReference type="EMBL" id="QJPH01000359">
    <property type="protein sequence ID" value="PZN76444.1"/>
    <property type="molecule type" value="Genomic_DNA"/>
</dbReference>
<dbReference type="Gene3D" id="2.60.40.1180">
    <property type="entry name" value="Golgi alpha-mannosidase II"/>
    <property type="match status" value="1"/>
</dbReference>
<dbReference type="Pfam" id="PF21156">
    <property type="entry name" value="ISOA1-3_C"/>
    <property type="match status" value="1"/>
</dbReference>
<dbReference type="InterPro" id="IPR044505">
    <property type="entry name" value="GlgX_Isoamylase_N_E_set"/>
</dbReference>
<dbReference type="GO" id="GO:0005980">
    <property type="term" value="P:glycogen catabolic process"/>
    <property type="evidence" value="ECO:0007669"/>
    <property type="project" value="InterPro"/>
</dbReference>
<dbReference type="PANTHER" id="PTHR43002">
    <property type="entry name" value="GLYCOGEN DEBRANCHING ENZYME"/>
    <property type="match status" value="1"/>
</dbReference>
<protein>
    <submittedName>
        <fullName evidence="6">Glycogen debranching enzyme GlgX</fullName>
    </submittedName>
</protein>
<dbReference type="Pfam" id="PF00128">
    <property type="entry name" value="Alpha-amylase"/>
    <property type="match status" value="1"/>
</dbReference>
<comment type="caution">
    <text evidence="6">The sequence shown here is derived from an EMBL/GenBank/DDBJ whole genome shotgun (WGS) entry which is preliminary data.</text>
</comment>
<dbReference type="Proteomes" id="UP000249396">
    <property type="component" value="Unassembled WGS sequence"/>
</dbReference>
<evidence type="ECO:0000256" key="4">
    <source>
        <dbReference type="ARBA" id="ARBA00023295"/>
    </source>
</evidence>
<gene>
    <name evidence="6" type="primary">glgX</name>
    <name evidence="6" type="ORF">DM484_16550</name>
</gene>
<dbReference type="InterPro" id="IPR013783">
    <property type="entry name" value="Ig-like_fold"/>
</dbReference>
<reference evidence="6 7" key="1">
    <citation type="journal article" date="2018" name="Aquat. Microb. Ecol.">
        <title>Gammaproteobacterial methanotrophs dominate.</title>
        <authorList>
            <person name="Rissanen A.J."/>
            <person name="Saarenheimo J."/>
            <person name="Tiirola M."/>
            <person name="Peura S."/>
            <person name="Aalto S.L."/>
            <person name="Karvinen A."/>
            <person name="Nykanen H."/>
        </authorList>
    </citation>
    <scope>NUCLEOTIDE SEQUENCE [LARGE SCALE GENOMIC DNA]</scope>
    <source>
        <strain evidence="6">AMbin10</strain>
    </source>
</reference>
<dbReference type="InterPro" id="IPR013780">
    <property type="entry name" value="Glyco_hydro_b"/>
</dbReference>
<evidence type="ECO:0000313" key="6">
    <source>
        <dbReference type="EMBL" id="PZN76444.1"/>
    </source>
</evidence>